<feature type="region of interest" description="Disordered" evidence="1">
    <location>
        <begin position="75"/>
        <end position="94"/>
    </location>
</feature>
<gene>
    <name evidence="2" type="ORF">HH800_11955</name>
</gene>
<proteinExistence type="predicted"/>
<dbReference type="Proteomes" id="UP000502611">
    <property type="component" value="Chromosome"/>
</dbReference>
<organism evidence="2 3">
    <name type="scientific">Sphingobium yanoikuyae</name>
    <name type="common">Sphingomonas yanoikuyae</name>
    <dbReference type="NCBI Taxonomy" id="13690"/>
    <lineage>
        <taxon>Bacteria</taxon>
        <taxon>Pseudomonadati</taxon>
        <taxon>Pseudomonadota</taxon>
        <taxon>Alphaproteobacteria</taxon>
        <taxon>Sphingomonadales</taxon>
        <taxon>Sphingomonadaceae</taxon>
        <taxon>Sphingobium</taxon>
    </lineage>
</organism>
<dbReference type="EMBL" id="CP053021">
    <property type="protein sequence ID" value="QJR02831.1"/>
    <property type="molecule type" value="Genomic_DNA"/>
</dbReference>
<evidence type="ECO:0000313" key="3">
    <source>
        <dbReference type="Proteomes" id="UP000502611"/>
    </source>
</evidence>
<accession>A0A6M4G6P9</accession>
<evidence type="ECO:0000313" key="2">
    <source>
        <dbReference type="EMBL" id="QJR02831.1"/>
    </source>
</evidence>
<dbReference type="AlphaFoldDB" id="A0A6M4G6P9"/>
<protein>
    <submittedName>
        <fullName evidence="2">Uncharacterized protein</fullName>
    </submittedName>
</protein>
<reference evidence="2 3" key="1">
    <citation type="submission" date="2020-04" db="EMBL/GenBank/DDBJ databases">
        <title>The Whole Genome Analysis of High salt-tolerant Sphingobium yanoikuyae YC-XJ2 with Aryl organophosphorus flame retardants (aryl-OPFRs)-degrading capacity and characteristics of Related phosphotriesterase.</title>
        <authorList>
            <person name="Li X."/>
        </authorList>
    </citation>
    <scope>NUCLEOTIDE SEQUENCE [LARGE SCALE GENOMIC DNA]</scope>
    <source>
        <strain evidence="2 3">YC-XJ2</strain>
    </source>
</reference>
<sequence length="94" mass="10567">MREIAGKLAHRFHLLDMAQLRFDLVAGLGFSDEPGIGIRRFPSRAAASRIAAYASRTTSTALKQRTRRVICVKRPRHHSRRDGLPRQAKLGCDT</sequence>
<evidence type="ECO:0000256" key="1">
    <source>
        <dbReference type="SAM" id="MobiDB-lite"/>
    </source>
</evidence>
<name>A0A6M4G6P9_SPHYA</name>